<dbReference type="EMBL" id="CAJQZP010000008">
    <property type="protein sequence ID" value="CAG4931273.1"/>
    <property type="molecule type" value="Genomic_DNA"/>
</dbReference>
<evidence type="ECO:0000313" key="1">
    <source>
        <dbReference type="EMBL" id="CAG4931273.1"/>
    </source>
</evidence>
<accession>A0A8S3VYF2</accession>
<dbReference type="Proteomes" id="UP000691718">
    <property type="component" value="Unassembled WGS sequence"/>
</dbReference>
<evidence type="ECO:0000313" key="2">
    <source>
        <dbReference type="Proteomes" id="UP000691718"/>
    </source>
</evidence>
<name>A0A8S3VYF2_PARAO</name>
<proteinExistence type="predicted"/>
<dbReference type="AlphaFoldDB" id="A0A8S3VYF2"/>
<keyword evidence="2" id="KW-1185">Reference proteome</keyword>
<protein>
    <submittedName>
        <fullName evidence="1">(apollo) hypothetical protein</fullName>
    </submittedName>
</protein>
<reference evidence="1" key="1">
    <citation type="submission" date="2021-04" db="EMBL/GenBank/DDBJ databases">
        <authorList>
            <person name="Tunstrom K."/>
        </authorList>
    </citation>
    <scope>NUCLEOTIDE SEQUENCE</scope>
</reference>
<comment type="caution">
    <text evidence="1">The sequence shown here is derived from an EMBL/GenBank/DDBJ whole genome shotgun (WGS) entry which is preliminary data.</text>
</comment>
<organism evidence="1 2">
    <name type="scientific">Parnassius apollo</name>
    <name type="common">Apollo butterfly</name>
    <name type="synonym">Papilio apollo</name>
    <dbReference type="NCBI Taxonomy" id="110799"/>
    <lineage>
        <taxon>Eukaryota</taxon>
        <taxon>Metazoa</taxon>
        <taxon>Ecdysozoa</taxon>
        <taxon>Arthropoda</taxon>
        <taxon>Hexapoda</taxon>
        <taxon>Insecta</taxon>
        <taxon>Pterygota</taxon>
        <taxon>Neoptera</taxon>
        <taxon>Endopterygota</taxon>
        <taxon>Lepidoptera</taxon>
        <taxon>Glossata</taxon>
        <taxon>Ditrysia</taxon>
        <taxon>Papilionoidea</taxon>
        <taxon>Papilionidae</taxon>
        <taxon>Parnassiinae</taxon>
        <taxon>Parnassini</taxon>
        <taxon>Parnassius</taxon>
        <taxon>Parnassius</taxon>
    </lineage>
</organism>
<sequence length="101" mass="11237">MITVNENRRNSKITVIPGKFISIEEAEELAKAKKAKKDIILTKQIEKKNRSLSGPSKLTTDKKKIKHAETKSLGSNDTYLGRQLGTITLFVIDAPKSCQPL</sequence>
<gene>
    <name evidence="1" type="ORF">PAPOLLO_LOCUS333</name>
</gene>